<dbReference type="Proteomes" id="UP000322454">
    <property type="component" value="Unassembled WGS sequence"/>
</dbReference>
<dbReference type="GO" id="GO:0009279">
    <property type="term" value="C:cell outer membrane"/>
    <property type="evidence" value="ECO:0007669"/>
    <property type="project" value="TreeGrafter"/>
</dbReference>
<reference evidence="3 4" key="1">
    <citation type="submission" date="2019-01" db="EMBL/GenBank/DDBJ databases">
        <title>Insights into ecological role of a new deltaproteobacterial order Candidatus Sinidesulfobacterales (Sva0485) by metagenomics and metatranscriptomics.</title>
        <authorList>
            <person name="Tan S."/>
            <person name="Liu J."/>
            <person name="Fang Y."/>
            <person name="Hedlund B."/>
            <person name="Lian Z.-H."/>
            <person name="Huang L.-Y."/>
            <person name="Li J.-T."/>
            <person name="Huang L.-N."/>
            <person name="Li W.-J."/>
            <person name="Jiang H.-C."/>
            <person name="Dong H.-L."/>
            <person name="Shu W.-S."/>
        </authorList>
    </citation>
    <scope>NUCLEOTIDE SEQUENCE [LARGE SCALE GENOMIC DNA]</scope>
    <source>
        <strain evidence="3">AP4</strain>
    </source>
</reference>
<dbReference type="InterPro" id="IPR052037">
    <property type="entry name" value="LPS_export_LptA"/>
</dbReference>
<dbReference type="GO" id="GO:0015920">
    <property type="term" value="P:lipopolysaccharide transport"/>
    <property type="evidence" value="ECO:0007669"/>
    <property type="project" value="TreeGrafter"/>
</dbReference>
<protein>
    <recommendedName>
        <fullName evidence="2">Organic solvent tolerance-like N-terminal domain-containing protein</fullName>
    </recommendedName>
</protein>
<sequence length="183" mass="20499">MKIKFYFFIVFIFLPIFLLFQNNLSLGASTRNNLNNANKTHNKTDIKSDSLTVNNKTHIAVFKGHVVALKGKLKILSSVLKIIYTKKNKIKILIATGNVHIIKGKDNITGGRAVYYDKRKIAVITENPVAYEAKNRIAGKKIIINFKTGISTVIGGPKRVNAVVYSKKSISVKKNNVKTKKQR</sequence>
<proteinExistence type="predicted"/>
<accession>A0A520X8V2</accession>
<dbReference type="Pfam" id="PF03968">
    <property type="entry name" value="LptD_N"/>
    <property type="match status" value="1"/>
</dbReference>
<dbReference type="GO" id="GO:0017089">
    <property type="term" value="F:glycolipid transfer activity"/>
    <property type="evidence" value="ECO:0007669"/>
    <property type="project" value="TreeGrafter"/>
</dbReference>
<evidence type="ECO:0000259" key="2">
    <source>
        <dbReference type="Pfam" id="PF03968"/>
    </source>
</evidence>
<dbReference type="PANTHER" id="PTHR36504:SF1">
    <property type="entry name" value="LIPOPOLYSACCHARIDE EXPORT SYSTEM PROTEIN LPTA"/>
    <property type="match status" value="1"/>
</dbReference>
<feature type="domain" description="Organic solvent tolerance-like N-terminal" evidence="2">
    <location>
        <begin position="46"/>
        <end position="149"/>
    </location>
</feature>
<evidence type="ECO:0000313" key="3">
    <source>
        <dbReference type="EMBL" id="RZV37623.1"/>
    </source>
</evidence>
<dbReference type="InterPro" id="IPR005653">
    <property type="entry name" value="OstA-like_N"/>
</dbReference>
<dbReference type="EMBL" id="SHMQ01000033">
    <property type="protein sequence ID" value="RZV37623.1"/>
    <property type="molecule type" value="Genomic_DNA"/>
</dbReference>
<gene>
    <name evidence="3" type="ORF">EVJ48_08510</name>
</gene>
<evidence type="ECO:0000256" key="1">
    <source>
        <dbReference type="ARBA" id="ARBA00022729"/>
    </source>
</evidence>
<dbReference type="AlphaFoldDB" id="A0A520X8V2"/>
<organism evidence="3 4">
    <name type="scientific">Candidatus Acidulodesulfobacterium acidiphilum</name>
    <dbReference type="NCBI Taxonomy" id="2597224"/>
    <lineage>
        <taxon>Bacteria</taxon>
        <taxon>Deltaproteobacteria</taxon>
        <taxon>Candidatus Acidulodesulfobacterales</taxon>
        <taxon>Candidatus Acidulodesulfobacterium</taxon>
    </lineage>
</organism>
<keyword evidence="1" id="KW-0732">Signal</keyword>
<evidence type="ECO:0000313" key="4">
    <source>
        <dbReference type="Proteomes" id="UP000322454"/>
    </source>
</evidence>
<dbReference type="Gene3D" id="2.60.450.10">
    <property type="entry name" value="Lipopolysaccharide (LPS) transport protein A like domain"/>
    <property type="match status" value="1"/>
</dbReference>
<name>A0A520X8V2_9DELT</name>
<dbReference type="GO" id="GO:0030288">
    <property type="term" value="C:outer membrane-bounded periplasmic space"/>
    <property type="evidence" value="ECO:0007669"/>
    <property type="project" value="TreeGrafter"/>
</dbReference>
<dbReference type="PANTHER" id="PTHR36504">
    <property type="entry name" value="LIPOPOLYSACCHARIDE EXPORT SYSTEM PROTEIN LPTA"/>
    <property type="match status" value="1"/>
</dbReference>
<comment type="caution">
    <text evidence="3">The sequence shown here is derived from an EMBL/GenBank/DDBJ whole genome shotgun (WGS) entry which is preliminary data.</text>
</comment>